<dbReference type="GO" id="GO:0004096">
    <property type="term" value="F:catalase activity"/>
    <property type="evidence" value="ECO:0007669"/>
    <property type="project" value="InterPro"/>
</dbReference>
<dbReference type="PANTHER" id="PTHR11465:SF26">
    <property type="entry name" value="CATALASE 2"/>
    <property type="match status" value="1"/>
</dbReference>
<evidence type="ECO:0000256" key="2">
    <source>
        <dbReference type="ARBA" id="ARBA00005329"/>
    </source>
</evidence>
<dbReference type="SUPFAM" id="SSF56634">
    <property type="entry name" value="Heme-dependent catalase-like"/>
    <property type="match status" value="1"/>
</dbReference>
<dbReference type="GO" id="GO:0042542">
    <property type="term" value="P:response to hydrogen peroxide"/>
    <property type="evidence" value="ECO:0007669"/>
    <property type="project" value="TreeGrafter"/>
</dbReference>
<dbReference type="PROSITE" id="PS51402">
    <property type="entry name" value="CATALASE_3"/>
    <property type="match status" value="1"/>
</dbReference>
<dbReference type="InterPro" id="IPR011614">
    <property type="entry name" value="Catalase_core"/>
</dbReference>
<dbReference type="InterPro" id="IPR002226">
    <property type="entry name" value="Catalase_haem_BS"/>
</dbReference>
<sequence>MLVDVRVLIARTTDQPIADPANSTVLPARFGGGSLTLLQDTLLIETLAHFNRERIPERTVGGPLGSAETVRDVRGFAVKFFTEDGNHDIVGNDLCRSIQPVFFVRDPVKFLSLNRSHKKNPRNNTGDPTTFWDFYVNNQEGVHALMHLFGSRGIPASVRYLNGFGVHTYKLVAPDGSFKYVKFHFRPVAGVKNLSPEDAAKIAGTNPDYHTADLFNAIERGDHPVWNLFFQVIEPKVAEMYLVNIFDITKTLPHKDFPLIPVVKLTLNKNPHNFFEDIEQAAFSPSNLVPGIAVTPNPMLQARMFAYPDAQRYRLGVNYQQLPSNRPISRVYTPYERDGAASFTGNYGGDPNYVRSVFTVTIPGPKSIEHDEWAGGKGGVGVHEIPVSDADFAQATALWNLFATQPGEQEGFIKNVASDIKGIPKDLQDGVITLGSKLHDELNSVA</sequence>
<dbReference type="PIRSF" id="PIRSF038928">
    <property type="entry name" value="Catalase_clade1-3"/>
    <property type="match status" value="1"/>
</dbReference>
<feature type="non-terminal residue" evidence="6">
    <location>
        <position position="446"/>
    </location>
</feature>
<feature type="binding site" description="axial binding residue" evidence="4">
    <location>
        <position position="307"/>
    </location>
    <ligand>
        <name>heme</name>
        <dbReference type="ChEBI" id="CHEBI:30413"/>
    </ligand>
    <ligandPart>
        <name>Fe</name>
        <dbReference type="ChEBI" id="CHEBI:18248"/>
    </ligandPart>
</feature>
<dbReference type="GO" id="GO:0046872">
    <property type="term" value="F:metal ion binding"/>
    <property type="evidence" value="ECO:0007669"/>
    <property type="project" value="UniProtKB-KW"/>
</dbReference>
<dbReference type="InterPro" id="IPR018028">
    <property type="entry name" value="Catalase"/>
</dbReference>
<protein>
    <recommendedName>
        <fullName evidence="5">Catalase core domain-containing protein</fullName>
    </recommendedName>
</protein>
<dbReference type="InterPro" id="IPR020835">
    <property type="entry name" value="Catalase_sf"/>
</dbReference>
<comment type="similarity">
    <text evidence="2">Belongs to the catalase family.</text>
</comment>
<dbReference type="PANTHER" id="PTHR11465">
    <property type="entry name" value="CATALASE"/>
    <property type="match status" value="1"/>
</dbReference>
<keyword evidence="3" id="KW-0017">Alkaloid metabolism</keyword>
<evidence type="ECO:0000256" key="3">
    <source>
        <dbReference type="ARBA" id="ARBA00022589"/>
    </source>
</evidence>
<evidence type="ECO:0000313" key="6">
    <source>
        <dbReference type="EMBL" id="RFU35950.1"/>
    </source>
</evidence>
<dbReference type="SMART" id="SM01060">
    <property type="entry name" value="Catalase"/>
    <property type="match status" value="1"/>
</dbReference>
<keyword evidence="7" id="KW-1185">Reference proteome</keyword>
<comment type="caution">
    <text evidence="6">The sequence shown here is derived from an EMBL/GenBank/DDBJ whole genome shotgun (WGS) entry which is preliminary data.</text>
</comment>
<dbReference type="EMBL" id="NCSJ02000003">
    <property type="protein sequence ID" value="RFU35950.1"/>
    <property type="molecule type" value="Genomic_DNA"/>
</dbReference>
<dbReference type="STRING" id="5539.A0A3E2HRF9"/>
<evidence type="ECO:0000256" key="4">
    <source>
        <dbReference type="PIRSR" id="PIRSR038928-2"/>
    </source>
</evidence>
<dbReference type="GO" id="GO:0009820">
    <property type="term" value="P:alkaloid metabolic process"/>
    <property type="evidence" value="ECO:0007669"/>
    <property type="project" value="UniProtKB-KW"/>
</dbReference>
<comment type="cofactor">
    <cofactor evidence="4">
        <name>heme</name>
        <dbReference type="ChEBI" id="CHEBI:30413"/>
    </cofactor>
</comment>
<dbReference type="InterPro" id="IPR024711">
    <property type="entry name" value="Catalase_clade1/3"/>
</dbReference>
<dbReference type="Pfam" id="PF00199">
    <property type="entry name" value="Catalase"/>
    <property type="match status" value="1"/>
</dbReference>
<dbReference type="GO" id="GO:0005739">
    <property type="term" value="C:mitochondrion"/>
    <property type="evidence" value="ECO:0007669"/>
    <property type="project" value="TreeGrafter"/>
</dbReference>
<organism evidence="6 7">
    <name type="scientific">Scytalidium lignicola</name>
    <name type="common">Hyphomycete</name>
    <dbReference type="NCBI Taxonomy" id="5539"/>
    <lineage>
        <taxon>Eukaryota</taxon>
        <taxon>Fungi</taxon>
        <taxon>Dikarya</taxon>
        <taxon>Ascomycota</taxon>
        <taxon>Pezizomycotina</taxon>
        <taxon>Leotiomycetes</taxon>
        <taxon>Leotiomycetes incertae sedis</taxon>
        <taxon>Scytalidium</taxon>
    </lineage>
</organism>
<gene>
    <name evidence="6" type="ORF">B7463_g414</name>
</gene>
<dbReference type="Proteomes" id="UP000258309">
    <property type="component" value="Unassembled WGS sequence"/>
</dbReference>
<dbReference type="GO" id="GO:0020037">
    <property type="term" value="F:heme binding"/>
    <property type="evidence" value="ECO:0007669"/>
    <property type="project" value="InterPro"/>
</dbReference>
<feature type="domain" description="Catalase core" evidence="5">
    <location>
        <begin position="12"/>
        <end position="362"/>
    </location>
</feature>
<dbReference type="Gene3D" id="2.40.180.10">
    <property type="entry name" value="Catalase core domain"/>
    <property type="match status" value="1"/>
</dbReference>
<keyword evidence="4" id="KW-0479">Metal-binding</keyword>
<comment type="pathway">
    <text evidence="1">Alkaloid biosynthesis.</text>
</comment>
<dbReference type="AlphaFoldDB" id="A0A3E2HRF9"/>
<evidence type="ECO:0000256" key="1">
    <source>
        <dbReference type="ARBA" id="ARBA00004913"/>
    </source>
</evidence>
<evidence type="ECO:0000313" key="7">
    <source>
        <dbReference type="Proteomes" id="UP000258309"/>
    </source>
</evidence>
<name>A0A3E2HRF9_SCYLI</name>
<reference evidence="6 7" key="1">
    <citation type="submission" date="2018-05" db="EMBL/GenBank/DDBJ databases">
        <title>Draft genome sequence of Scytalidium lignicola DSM 105466, a ubiquitous saprotrophic fungus.</title>
        <authorList>
            <person name="Buettner E."/>
            <person name="Gebauer A.M."/>
            <person name="Hofrichter M."/>
            <person name="Liers C."/>
            <person name="Kellner H."/>
        </authorList>
    </citation>
    <scope>NUCLEOTIDE SEQUENCE [LARGE SCALE GENOMIC DNA]</scope>
    <source>
        <strain evidence="6 7">DSM 105466</strain>
    </source>
</reference>
<dbReference type="GO" id="GO:0005777">
    <property type="term" value="C:peroxisome"/>
    <property type="evidence" value="ECO:0007669"/>
    <property type="project" value="TreeGrafter"/>
</dbReference>
<dbReference type="PROSITE" id="PS00437">
    <property type="entry name" value="CATALASE_1"/>
    <property type="match status" value="1"/>
</dbReference>
<keyword evidence="4" id="KW-0349">Heme</keyword>
<accession>A0A3E2HRF9</accession>
<proteinExistence type="inferred from homology"/>
<dbReference type="OrthoDB" id="6880011at2759"/>
<keyword evidence="4" id="KW-0408">Iron</keyword>
<evidence type="ECO:0000259" key="5">
    <source>
        <dbReference type="SMART" id="SM01060"/>
    </source>
</evidence>
<dbReference type="Gene3D" id="6.10.10.30">
    <property type="entry name" value="Catalase hpii, N-terminal domain-like"/>
    <property type="match status" value="1"/>
</dbReference>
<dbReference type="GO" id="GO:0042744">
    <property type="term" value="P:hydrogen peroxide catabolic process"/>
    <property type="evidence" value="ECO:0007669"/>
    <property type="project" value="TreeGrafter"/>
</dbReference>
<feature type="non-terminal residue" evidence="6">
    <location>
        <position position="1"/>
    </location>
</feature>